<evidence type="ECO:0000313" key="2">
    <source>
        <dbReference type="Proteomes" id="UP000789920"/>
    </source>
</evidence>
<dbReference type="EMBL" id="CAJVQC010102911">
    <property type="protein sequence ID" value="CAG8832117.1"/>
    <property type="molecule type" value="Genomic_DNA"/>
</dbReference>
<feature type="non-terminal residue" evidence="1">
    <location>
        <position position="1"/>
    </location>
</feature>
<comment type="caution">
    <text evidence="1">The sequence shown here is derived from an EMBL/GenBank/DDBJ whole genome shotgun (WGS) entry which is preliminary data.</text>
</comment>
<organism evidence="1 2">
    <name type="scientific">Racocetra persica</name>
    <dbReference type="NCBI Taxonomy" id="160502"/>
    <lineage>
        <taxon>Eukaryota</taxon>
        <taxon>Fungi</taxon>
        <taxon>Fungi incertae sedis</taxon>
        <taxon>Mucoromycota</taxon>
        <taxon>Glomeromycotina</taxon>
        <taxon>Glomeromycetes</taxon>
        <taxon>Diversisporales</taxon>
        <taxon>Gigasporaceae</taxon>
        <taxon>Racocetra</taxon>
    </lineage>
</organism>
<sequence>DFPKLGIKQLHEIQNLIDATPLPVDMGRINFKITSGFDALTADQWKTWVLIYSTYVLHKFLDEADQRCWQAFVTVVSIWSQRIITEAEIEACHKAMMAFLQYAEQIY</sequence>
<dbReference type="Proteomes" id="UP000789920">
    <property type="component" value="Unassembled WGS sequence"/>
</dbReference>
<protein>
    <submittedName>
        <fullName evidence="1">10546_t:CDS:1</fullName>
    </submittedName>
</protein>
<feature type="non-terminal residue" evidence="1">
    <location>
        <position position="107"/>
    </location>
</feature>
<name>A0ACA9SAK9_9GLOM</name>
<reference evidence="1" key="1">
    <citation type="submission" date="2021-06" db="EMBL/GenBank/DDBJ databases">
        <authorList>
            <person name="Kallberg Y."/>
            <person name="Tangrot J."/>
            <person name="Rosling A."/>
        </authorList>
    </citation>
    <scope>NUCLEOTIDE SEQUENCE</scope>
    <source>
        <strain evidence="1">MA461A</strain>
    </source>
</reference>
<proteinExistence type="predicted"/>
<keyword evidence="2" id="KW-1185">Reference proteome</keyword>
<gene>
    <name evidence="1" type="ORF">RPERSI_LOCUS28354</name>
</gene>
<evidence type="ECO:0000313" key="1">
    <source>
        <dbReference type="EMBL" id="CAG8832117.1"/>
    </source>
</evidence>
<accession>A0ACA9SAK9</accession>